<reference evidence="1 2" key="1">
    <citation type="submission" date="2020-07" db="EMBL/GenBank/DDBJ databases">
        <title>Genomic Encyclopedia of Type Strains, Phase IV (KMG-IV): sequencing the most valuable type-strain genomes for metagenomic binning, comparative biology and taxonomic classification.</title>
        <authorList>
            <person name="Goeker M."/>
        </authorList>
    </citation>
    <scope>NUCLEOTIDE SEQUENCE [LARGE SCALE GENOMIC DNA]</scope>
    <source>
        <strain evidence="1 2">DSM 25220</strain>
    </source>
</reference>
<comment type="caution">
    <text evidence="1">The sequence shown here is derived from an EMBL/GenBank/DDBJ whole genome shotgun (WGS) entry which is preliminary data.</text>
</comment>
<gene>
    <name evidence="1" type="ORF">HNQ85_003564</name>
</gene>
<dbReference type="Proteomes" id="UP000580891">
    <property type="component" value="Unassembled WGS sequence"/>
</dbReference>
<sequence>MNANGMLCGYMVRHMKVDSFVVHVVNCVKHQLEEFDRASTFFMDFYTNFFLFYGKVFGKTFQIIMTFAEAEELTAESPYVLDRWHSS</sequence>
<accession>A0A7W0BX46</accession>
<dbReference type="AlphaFoldDB" id="A0A7W0BX46"/>
<proteinExistence type="predicted"/>
<dbReference type="EMBL" id="JACDUU010000017">
    <property type="protein sequence ID" value="MBA2873220.1"/>
    <property type="molecule type" value="Genomic_DNA"/>
</dbReference>
<name>A0A7W0BX46_9BACL</name>
<evidence type="ECO:0000313" key="2">
    <source>
        <dbReference type="Proteomes" id="UP000580891"/>
    </source>
</evidence>
<organism evidence="1 2">
    <name type="scientific">[Anoxybacillus] calidus</name>
    <dbReference type="NCBI Taxonomy" id="575178"/>
    <lineage>
        <taxon>Bacteria</taxon>
        <taxon>Bacillati</taxon>
        <taxon>Bacillota</taxon>
        <taxon>Bacilli</taxon>
        <taxon>Bacillales</taxon>
        <taxon>Anoxybacillaceae</taxon>
        <taxon>Paranoxybacillus</taxon>
    </lineage>
</organism>
<evidence type="ECO:0000313" key="1">
    <source>
        <dbReference type="EMBL" id="MBA2873220.1"/>
    </source>
</evidence>
<keyword evidence="2" id="KW-1185">Reference proteome</keyword>
<protein>
    <submittedName>
        <fullName evidence="1">Uncharacterized protein</fullName>
    </submittedName>
</protein>